<dbReference type="RefSeq" id="XP_032153870.1">
    <property type="nucleotide sequence ID" value="XM_032297979.1"/>
</dbReference>
<gene>
    <name evidence="3" type="primary">CCDC12</name>
</gene>
<reference evidence="3" key="1">
    <citation type="submission" date="2025-08" db="UniProtKB">
        <authorList>
            <consortium name="RefSeq"/>
        </authorList>
    </citation>
    <scope>IDENTIFICATION</scope>
    <source>
        <tissue evidence="3">Blood</tissue>
    </source>
</reference>
<dbReference type="AlphaFoldDB" id="A0A6J3JH82"/>
<name>A0A6J3JH82_SAPAP</name>
<keyword evidence="2" id="KW-1185">Reference proteome</keyword>
<feature type="compositionally biased region" description="Basic residues" evidence="1">
    <location>
        <begin position="95"/>
        <end position="104"/>
    </location>
</feature>
<accession>A0A6J3JH82</accession>
<dbReference type="GeneID" id="116564706"/>
<evidence type="ECO:0000313" key="2">
    <source>
        <dbReference type="Proteomes" id="UP000504640"/>
    </source>
</evidence>
<evidence type="ECO:0000256" key="1">
    <source>
        <dbReference type="SAM" id="MobiDB-lite"/>
    </source>
</evidence>
<organism evidence="2 3">
    <name type="scientific">Sapajus apella</name>
    <name type="common">Brown-capped capuchin</name>
    <name type="synonym">Cebus apella</name>
    <dbReference type="NCBI Taxonomy" id="9515"/>
    <lineage>
        <taxon>Eukaryota</taxon>
        <taxon>Metazoa</taxon>
        <taxon>Chordata</taxon>
        <taxon>Craniata</taxon>
        <taxon>Vertebrata</taxon>
        <taxon>Euteleostomi</taxon>
        <taxon>Mammalia</taxon>
        <taxon>Eutheria</taxon>
        <taxon>Euarchontoglires</taxon>
        <taxon>Primates</taxon>
        <taxon>Haplorrhini</taxon>
        <taxon>Platyrrhini</taxon>
        <taxon>Cebidae</taxon>
        <taxon>Cebinae</taxon>
        <taxon>Sapajus</taxon>
    </lineage>
</organism>
<protein>
    <submittedName>
        <fullName evidence="3">Coiled-coil domain-containing protein 12 isoform X2</fullName>
    </submittedName>
</protein>
<feature type="region of interest" description="Disordered" evidence="1">
    <location>
        <begin position="81"/>
        <end position="118"/>
    </location>
</feature>
<dbReference type="CTD" id="151903"/>
<dbReference type="Proteomes" id="UP000504640">
    <property type="component" value="Unplaced"/>
</dbReference>
<proteinExistence type="predicted"/>
<sequence>MENGLMRKLLLPSSTTLQFALLPLHPGLNLESILLQLPQKRSLCHPSPTSLQVTACHLESLAGILDQQGQRIFLLQGRLGKTRKMGSQRPSNLEKRRKKARSTGHHCGPLEGNSGQSTAPTLMELTFSGGRQAVNKEAGNLDCGTMSRRMRT</sequence>
<evidence type="ECO:0000313" key="3">
    <source>
        <dbReference type="RefSeq" id="XP_032153870.1"/>
    </source>
</evidence>